<keyword evidence="3" id="KW-1185">Reference proteome</keyword>
<dbReference type="Pfam" id="PF12776">
    <property type="entry name" value="Myb_DNA-bind_3"/>
    <property type="match status" value="1"/>
</dbReference>
<comment type="caution">
    <text evidence="2">The sequence shown here is derived from an EMBL/GenBank/DDBJ whole genome shotgun (WGS) entry which is preliminary data.</text>
</comment>
<evidence type="ECO:0000313" key="3">
    <source>
        <dbReference type="Proteomes" id="UP001630127"/>
    </source>
</evidence>
<gene>
    <name evidence="2" type="ORF">ACH5RR_000586</name>
</gene>
<reference evidence="2 3" key="1">
    <citation type="submission" date="2024-11" db="EMBL/GenBank/DDBJ databases">
        <title>A near-complete genome assembly of Cinchona calisaya.</title>
        <authorList>
            <person name="Lian D.C."/>
            <person name="Zhao X.W."/>
            <person name="Wei L."/>
        </authorList>
    </citation>
    <scope>NUCLEOTIDE SEQUENCE [LARGE SCALE GENOMIC DNA]</scope>
    <source>
        <tissue evidence="2">Nenye</tissue>
    </source>
</reference>
<proteinExistence type="predicted"/>
<dbReference type="PANTHER" id="PTHR31704">
    <property type="entry name" value="MYB/SANT-LIKE DNA-BINDING DOMAIN PROTEIN-RELATED"/>
    <property type="match status" value="1"/>
</dbReference>
<name>A0ABD3B117_9GENT</name>
<dbReference type="EMBL" id="JBJUIK010000001">
    <property type="protein sequence ID" value="KAL3537220.1"/>
    <property type="molecule type" value="Genomic_DNA"/>
</dbReference>
<dbReference type="AlphaFoldDB" id="A0ABD3B117"/>
<protein>
    <recommendedName>
        <fullName evidence="1">Myb/SANT-like domain-containing protein</fullName>
    </recommendedName>
</protein>
<feature type="non-terminal residue" evidence="2">
    <location>
        <position position="75"/>
    </location>
</feature>
<evidence type="ECO:0000313" key="2">
    <source>
        <dbReference type="EMBL" id="KAL3537220.1"/>
    </source>
</evidence>
<dbReference type="SUPFAM" id="SSF50891">
    <property type="entry name" value="Cyclophilin-like"/>
    <property type="match status" value="1"/>
</dbReference>
<accession>A0ABD3B117</accession>
<dbReference type="InterPro" id="IPR029000">
    <property type="entry name" value="Cyclophilin-like_dom_sf"/>
</dbReference>
<dbReference type="InterPro" id="IPR024752">
    <property type="entry name" value="Myb/SANT-like_dom"/>
</dbReference>
<feature type="domain" description="Myb/SANT-like" evidence="1">
    <location>
        <begin position="5"/>
        <end position="74"/>
    </location>
</feature>
<sequence length="75" mass="9215">MLKGTWDPKTYEDFIDICVKEVQGGNRPTTHFNRIRWKHVIDNFVKKTGKIYDYKQLKNKWDAMKKEWQLWNKLI</sequence>
<evidence type="ECO:0000259" key="1">
    <source>
        <dbReference type="Pfam" id="PF12776"/>
    </source>
</evidence>
<organism evidence="2 3">
    <name type="scientific">Cinchona calisaya</name>
    <dbReference type="NCBI Taxonomy" id="153742"/>
    <lineage>
        <taxon>Eukaryota</taxon>
        <taxon>Viridiplantae</taxon>
        <taxon>Streptophyta</taxon>
        <taxon>Embryophyta</taxon>
        <taxon>Tracheophyta</taxon>
        <taxon>Spermatophyta</taxon>
        <taxon>Magnoliopsida</taxon>
        <taxon>eudicotyledons</taxon>
        <taxon>Gunneridae</taxon>
        <taxon>Pentapetalae</taxon>
        <taxon>asterids</taxon>
        <taxon>lamiids</taxon>
        <taxon>Gentianales</taxon>
        <taxon>Rubiaceae</taxon>
        <taxon>Cinchonoideae</taxon>
        <taxon>Cinchoneae</taxon>
        <taxon>Cinchona</taxon>
    </lineage>
</organism>
<dbReference type="Proteomes" id="UP001630127">
    <property type="component" value="Unassembled WGS sequence"/>
</dbReference>
<dbReference type="PANTHER" id="PTHR31704:SF37">
    <property type="entry name" value="HEAT SHOCK PROTEIN"/>
    <property type="match status" value="1"/>
</dbReference>